<evidence type="ECO:0000313" key="3">
    <source>
        <dbReference type="EMBL" id="TGN64274.1"/>
    </source>
</evidence>
<accession>A0A4Z1C212</accession>
<dbReference type="PROSITE" id="PS51257">
    <property type="entry name" value="PROKAR_LIPOPROTEIN"/>
    <property type="match status" value="1"/>
</dbReference>
<organism evidence="3 4">
    <name type="scientific">Nocardioides eburneiflavus</name>
    <dbReference type="NCBI Taxonomy" id="2518372"/>
    <lineage>
        <taxon>Bacteria</taxon>
        <taxon>Bacillati</taxon>
        <taxon>Actinomycetota</taxon>
        <taxon>Actinomycetes</taxon>
        <taxon>Propionibacteriales</taxon>
        <taxon>Nocardioidaceae</taxon>
        <taxon>Nocardioides</taxon>
    </lineage>
</organism>
<evidence type="ECO:0000256" key="1">
    <source>
        <dbReference type="SAM" id="MobiDB-lite"/>
    </source>
</evidence>
<name>A0A4Z1C212_9ACTN</name>
<dbReference type="Proteomes" id="UP000297496">
    <property type="component" value="Unassembled WGS sequence"/>
</dbReference>
<keyword evidence="4" id="KW-1185">Reference proteome</keyword>
<protein>
    <submittedName>
        <fullName evidence="3">Uncharacterized protein</fullName>
    </submittedName>
</protein>
<dbReference type="RefSeq" id="WP_135838801.1">
    <property type="nucleotide sequence ID" value="NZ_SRRO01000001.1"/>
</dbReference>
<evidence type="ECO:0000313" key="4">
    <source>
        <dbReference type="Proteomes" id="UP000297496"/>
    </source>
</evidence>
<sequence length="152" mass="15718">MHITWRALVLLVAITSGMLALSGCEQVDPSAASGAKPAPSSATTQSESAGATATAVPANLLHVCDHVQDAFRSGSLDDAAQNRALASELQGMIDVADPDAAQMLRPMAEAAAAIGADGRSRAAPRLQRAQGRAYRALRRTCISAGSQAWNQH</sequence>
<reference evidence="3 4" key="1">
    <citation type="submission" date="2019-04" db="EMBL/GenBank/DDBJ databases">
        <title>Three New Species of Nocardioides, Nocardioides euryhalodurans sp. nov., Nocardioides seonyuensis sp. nov. and Nocardioides eburneoflavus sp. nov. Isolated from Soil.</title>
        <authorList>
            <person name="Roh S.G."/>
            <person name="Lee C."/>
            <person name="Kim M.-K."/>
            <person name="Kim S.B."/>
        </authorList>
    </citation>
    <scope>NUCLEOTIDE SEQUENCE [LARGE SCALE GENOMIC DNA]</scope>
    <source>
        <strain evidence="3 4">MMS17-SY213</strain>
    </source>
</reference>
<feature type="compositionally biased region" description="Low complexity" evidence="1">
    <location>
        <begin position="29"/>
        <end position="42"/>
    </location>
</feature>
<proteinExistence type="predicted"/>
<keyword evidence="2" id="KW-0732">Signal</keyword>
<comment type="caution">
    <text evidence="3">The sequence shown here is derived from an EMBL/GenBank/DDBJ whole genome shotgun (WGS) entry which is preliminary data.</text>
</comment>
<evidence type="ECO:0000256" key="2">
    <source>
        <dbReference type="SAM" id="SignalP"/>
    </source>
</evidence>
<feature type="chain" id="PRO_5039511308" evidence="2">
    <location>
        <begin position="23"/>
        <end position="152"/>
    </location>
</feature>
<feature type="signal peptide" evidence="2">
    <location>
        <begin position="1"/>
        <end position="22"/>
    </location>
</feature>
<dbReference type="AlphaFoldDB" id="A0A4Z1C212"/>
<dbReference type="EMBL" id="SRRO01000001">
    <property type="protein sequence ID" value="TGN64274.1"/>
    <property type="molecule type" value="Genomic_DNA"/>
</dbReference>
<gene>
    <name evidence="3" type="ORF">EXE59_10165</name>
</gene>
<feature type="region of interest" description="Disordered" evidence="1">
    <location>
        <begin position="28"/>
        <end position="51"/>
    </location>
</feature>